<gene>
    <name evidence="1" type="ORF">ACFOMF_18250</name>
</gene>
<comment type="caution">
    <text evidence="1">The sequence shown here is derived from an EMBL/GenBank/DDBJ whole genome shotgun (WGS) entry which is preliminary data.</text>
</comment>
<name>A0ABV7T972_9GAMM</name>
<evidence type="ECO:0000313" key="2">
    <source>
        <dbReference type="Proteomes" id="UP001595630"/>
    </source>
</evidence>
<evidence type="ECO:0000313" key="1">
    <source>
        <dbReference type="EMBL" id="MFC3609710.1"/>
    </source>
</evidence>
<sequence length="234" mass="25311">MPISHSPQDDLPPACRGALAVRQWLAWPLRLLLALALGLCAVSPLPADELLAVPELIGALQQGGLVVYCRHAATSRFGIDRPEWPRVRQIQLSEEGILMAESIGQVFRRYEIPVAEVLVSPFARNEDMGLIAFGRAETRGGLLDLHVEPADRQARIDYSIALLSEPVAGGGNRVLFGHSANIRESTGIAIGNGAAVVVRPQSDLRFSVLGVIEPTDWVMLAETPSNHGQPARRP</sequence>
<dbReference type="SUPFAM" id="SSF53254">
    <property type="entry name" value="Phosphoglycerate mutase-like"/>
    <property type="match status" value="1"/>
</dbReference>
<dbReference type="Gene3D" id="3.40.50.1240">
    <property type="entry name" value="Phosphoglycerate mutase-like"/>
    <property type="match status" value="1"/>
</dbReference>
<organism evidence="1 2">
    <name type="scientific">Stutzerimonas tarimensis</name>
    <dbReference type="NCBI Taxonomy" id="1507735"/>
    <lineage>
        <taxon>Bacteria</taxon>
        <taxon>Pseudomonadati</taxon>
        <taxon>Pseudomonadota</taxon>
        <taxon>Gammaproteobacteria</taxon>
        <taxon>Pseudomonadales</taxon>
        <taxon>Pseudomonadaceae</taxon>
        <taxon>Stutzerimonas</taxon>
    </lineage>
</organism>
<proteinExistence type="predicted"/>
<dbReference type="Proteomes" id="UP001595630">
    <property type="component" value="Unassembled WGS sequence"/>
</dbReference>
<dbReference type="EMBL" id="JBHRXZ010000033">
    <property type="protein sequence ID" value="MFC3609710.1"/>
    <property type="molecule type" value="Genomic_DNA"/>
</dbReference>
<protein>
    <recommendedName>
        <fullName evidence="3">Histidine phosphatase family protein</fullName>
    </recommendedName>
</protein>
<keyword evidence="2" id="KW-1185">Reference proteome</keyword>
<evidence type="ECO:0008006" key="3">
    <source>
        <dbReference type="Google" id="ProtNLM"/>
    </source>
</evidence>
<reference evidence="2" key="1">
    <citation type="journal article" date="2019" name="Int. J. Syst. Evol. Microbiol.">
        <title>The Global Catalogue of Microorganisms (GCM) 10K type strain sequencing project: providing services to taxonomists for standard genome sequencing and annotation.</title>
        <authorList>
            <consortium name="The Broad Institute Genomics Platform"/>
            <consortium name="The Broad Institute Genome Sequencing Center for Infectious Disease"/>
            <person name="Wu L."/>
            <person name="Ma J."/>
        </authorList>
    </citation>
    <scope>NUCLEOTIDE SEQUENCE [LARGE SCALE GENOMIC DNA]</scope>
    <source>
        <strain evidence="2">KCTC 42447</strain>
    </source>
</reference>
<dbReference type="RefSeq" id="WP_386367598.1">
    <property type="nucleotide sequence ID" value="NZ_JBHRXZ010000033.1"/>
</dbReference>
<dbReference type="InterPro" id="IPR029033">
    <property type="entry name" value="His_PPase_superfam"/>
</dbReference>
<accession>A0ABV7T972</accession>